<dbReference type="InterPro" id="IPR029064">
    <property type="entry name" value="Ribosomal_eL30-like_sf"/>
</dbReference>
<dbReference type="Proteomes" id="UP001519887">
    <property type="component" value="Unassembled WGS sequence"/>
</dbReference>
<feature type="domain" description="MRM3-like substrate binding" evidence="1">
    <location>
        <begin position="13"/>
        <end position="59"/>
    </location>
</feature>
<sequence>MNKPISHITSIQNDTVKAMAALLDKKHRDRSDAFLVEGVHLVQESLLAGADVLKVVYDAARGI</sequence>
<keyword evidence="3" id="KW-1185">Reference proteome</keyword>
<dbReference type="GO" id="GO:0008168">
    <property type="term" value="F:methyltransferase activity"/>
    <property type="evidence" value="ECO:0007669"/>
    <property type="project" value="UniProtKB-KW"/>
</dbReference>
<gene>
    <name evidence="2" type="ORF">K0U00_32160</name>
</gene>
<accession>A0ABS7CCV5</accession>
<protein>
    <submittedName>
        <fullName evidence="2">RNA methyltransferase</fullName>
    </submittedName>
</protein>
<dbReference type="EMBL" id="JAHZIK010001311">
    <property type="protein sequence ID" value="MBW7458709.1"/>
    <property type="molecule type" value="Genomic_DNA"/>
</dbReference>
<dbReference type="Gene3D" id="3.30.1330.30">
    <property type="match status" value="1"/>
</dbReference>
<organism evidence="2 3">
    <name type="scientific">Paenibacillus sepulcri</name>
    <dbReference type="NCBI Taxonomy" id="359917"/>
    <lineage>
        <taxon>Bacteria</taxon>
        <taxon>Bacillati</taxon>
        <taxon>Bacillota</taxon>
        <taxon>Bacilli</taxon>
        <taxon>Bacillales</taxon>
        <taxon>Paenibacillaceae</taxon>
        <taxon>Paenibacillus</taxon>
    </lineage>
</organism>
<comment type="caution">
    <text evidence="2">The sequence shown here is derived from an EMBL/GenBank/DDBJ whole genome shotgun (WGS) entry which is preliminary data.</text>
</comment>
<name>A0ABS7CCV5_9BACL</name>
<proteinExistence type="predicted"/>
<dbReference type="Pfam" id="PF22435">
    <property type="entry name" value="MRM3-like_sub_bind"/>
    <property type="match status" value="1"/>
</dbReference>
<evidence type="ECO:0000259" key="1">
    <source>
        <dbReference type="Pfam" id="PF22435"/>
    </source>
</evidence>
<evidence type="ECO:0000313" key="3">
    <source>
        <dbReference type="Proteomes" id="UP001519887"/>
    </source>
</evidence>
<evidence type="ECO:0000313" key="2">
    <source>
        <dbReference type="EMBL" id="MBW7458709.1"/>
    </source>
</evidence>
<reference evidence="2 3" key="1">
    <citation type="submission" date="2021-07" db="EMBL/GenBank/DDBJ databases">
        <title>Paenibacillus radiodurans sp. nov., isolated from the southeastern edge of Tengger Desert.</title>
        <authorList>
            <person name="Zhang G."/>
        </authorList>
    </citation>
    <scope>NUCLEOTIDE SEQUENCE [LARGE SCALE GENOMIC DNA]</scope>
    <source>
        <strain evidence="2 3">CCM 7311</strain>
    </source>
</reference>
<dbReference type="SUPFAM" id="SSF55315">
    <property type="entry name" value="L30e-like"/>
    <property type="match status" value="1"/>
</dbReference>
<dbReference type="InterPro" id="IPR053888">
    <property type="entry name" value="MRM3-like_sub_bind"/>
</dbReference>
<feature type="non-terminal residue" evidence="2">
    <location>
        <position position="63"/>
    </location>
</feature>
<dbReference type="GO" id="GO:0032259">
    <property type="term" value="P:methylation"/>
    <property type="evidence" value="ECO:0007669"/>
    <property type="project" value="UniProtKB-KW"/>
</dbReference>
<keyword evidence="2" id="KW-0808">Transferase</keyword>
<keyword evidence="2" id="KW-0489">Methyltransferase</keyword>